<dbReference type="Proteomes" id="UP000186074">
    <property type="component" value="Chromosome"/>
</dbReference>
<gene>
    <name evidence="2" type="ORF">LPB137_11065</name>
</gene>
<organism evidence="2 3">
    <name type="scientific">Poseidonibacter parvus</name>
    <dbReference type="NCBI Taxonomy" id="1850254"/>
    <lineage>
        <taxon>Bacteria</taxon>
        <taxon>Pseudomonadati</taxon>
        <taxon>Campylobacterota</taxon>
        <taxon>Epsilonproteobacteria</taxon>
        <taxon>Campylobacterales</taxon>
        <taxon>Arcobacteraceae</taxon>
        <taxon>Poseidonibacter</taxon>
    </lineage>
</organism>
<evidence type="ECO:0000313" key="3">
    <source>
        <dbReference type="Proteomes" id="UP000186074"/>
    </source>
</evidence>
<dbReference type="RefSeq" id="WP_076088010.1">
    <property type="nucleotide sequence ID" value="NZ_CP019070.1"/>
</dbReference>
<keyword evidence="1" id="KW-0812">Transmembrane</keyword>
<keyword evidence="1" id="KW-1133">Transmembrane helix</keyword>
<evidence type="ECO:0000256" key="1">
    <source>
        <dbReference type="SAM" id="Phobius"/>
    </source>
</evidence>
<dbReference type="AlphaFoldDB" id="A0A1P8KPD2"/>
<reference evidence="2 3" key="1">
    <citation type="submission" date="2017-01" db="EMBL/GenBank/DDBJ databases">
        <title>Genome sequencing of Arcobacter sp. LPB0137.</title>
        <authorList>
            <person name="Lee G.-W."/>
            <person name="Yi H."/>
        </authorList>
    </citation>
    <scope>NUCLEOTIDE SEQUENCE [LARGE SCALE GENOMIC DNA]</scope>
    <source>
        <strain evidence="2 3">LPB0137</strain>
    </source>
</reference>
<protein>
    <submittedName>
        <fullName evidence="2">Uncharacterized protein</fullName>
    </submittedName>
</protein>
<dbReference type="KEGG" id="alp:LPB137_11065"/>
<sequence>MNYNVVVIISIVICAILSLLLSYYGALLVLDEKSGLFKVTQLIIAIVSMTTFYAPIKHLLIKYMDVEEDESENKND</sequence>
<feature type="transmembrane region" description="Helical" evidence="1">
    <location>
        <begin position="6"/>
        <end position="30"/>
    </location>
</feature>
<keyword evidence="1" id="KW-0472">Membrane</keyword>
<dbReference type="EMBL" id="CP019070">
    <property type="protein sequence ID" value="APW66349.1"/>
    <property type="molecule type" value="Genomic_DNA"/>
</dbReference>
<accession>A0A1P8KPD2</accession>
<name>A0A1P8KPD2_9BACT</name>
<evidence type="ECO:0000313" key="2">
    <source>
        <dbReference type="EMBL" id="APW66349.1"/>
    </source>
</evidence>
<feature type="transmembrane region" description="Helical" evidence="1">
    <location>
        <begin position="42"/>
        <end position="61"/>
    </location>
</feature>
<dbReference type="OrthoDB" id="5349044at2"/>
<keyword evidence="3" id="KW-1185">Reference proteome</keyword>
<dbReference type="STRING" id="1850254.LPB137_11065"/>
<proteinExistence type="predicted"/>